<evidence type="ECO:0000313" key="1">
    <source>
        <dbReference type="EMBL" id="AAL68786.1"/>
    </source>
</evidence>
<name>Q8WR31_ANOGA</name>
<protein>
    <submittedName>
        <fullName evidence="1">Salivary gland 7-like protein</fullName>
    </submittedName>
</protein>
<dbReference type="AlphaFoldDB" id="Q8WR31"/>
<proteinExistence type="evidence at transcript level"/>
<dbReference type="EMBL" id="AF457556">
    <property type="protein sequence ID" value="AAL68786.1"/>
    <property type="molecule type" value="mRNA"/>
</dbReference>
<organism evidence="1">
    <name type="scientific">Anopheles gambiae</name>
    <name type="common">African malaria mosquito</name>
    <dbReference type="NCBI Taxonomy" id="7165"/>
    <lineage>
        <taxon>Eukaryota</taxon>
        <taxon>Metazoa</taxon>
        <taxon>Ecdysozoa</taxon>
        <taxon>Arthropoda</taxon>
        <taxon>Hexapoda</taxon>
        <taxon>Insecta</taxon>
        <taxon>Pterygota</taxon>
        <taxon>Neoptera</taxon>
        <taxon>Endopterygota</taxon>
        <taxon>Diptera</taxon>
        <taxon>Nematocera</taxon>
        <taxon>Culicoidea</taxon>
        <taxon>Culicidae</taxon>
        <taxon>Anophelinae</taxon>
        <taxon>Anopheles</taxon>
    </lineage>
</organism>
<reference evidence="1" key="1">
    <citation type="journal article" date="2002" name="J. Exp. Biol.">
        <title>Toward a catalog for the transcripts and proteins (sialome) from the salivary gland of the malaria vector Anopheles gambiae.</title>
        <authorList>
            <person name="Francischetti I.M."/>
            <person name="Valenzuela J.G."/>
            <person name="Pham V.M."/>
            <person name="Garfield M.K."/>
            <person name="Ribeiro J.M."/>
        </authorList>
    </citation>
    <scope>NUCLEOTIDE SEQUENCE</scope>
</reference>
<sequence length="65" mass="7129">MAGESQKNARSKQNDYQALLGLCCPWIDLAAADLPMRRHAKAREAINFLLQAHEAGPNEEPSLPA</sequence>
<accession>Q8WR31</accession>